<accession>A0A1C3KNW4</accession>
<protein>
    <recommendedName>
        <fullName evidence="2">asparagine--tRNA ligase</fullName>
        <ecNumber evidence="2">6.1.1.22</ecNumber>
    </recommendedName>
</protein>
<keyword evidence="6" id="KW-0648">Protein biosynthesis</keyword>
<dbReference type="SUPFAM" id="SSF50249">
    <property type="entry name" value="Nucleic acid-binding proteins"/>
    <property type="match status" value="1"/>
</dbReference>
<dbReference type="SUPFAM" id="SSF55681">
    <property type="entry name" value="Class II aaRS and biotin synthetases"/>
    <property type="match status" value="1"/>
</dbReference>
<dbReference type="InterPro" id="IPR004365">
    <property type="entry name" value="NA-bd_OB_tRNA"/>
</dbReference>
<dbReference type="Pfam" id="PF00152">
    <property type="entry name" value="tRNA-synt_2"/>
    <property type="match status" value="2"/>
</dbReference>
<dbReference type="Gene3D" id="2.40.50.140">
    <property type="entry name" value="Nucleic acid-binding proteins"/>
    <property type="match status" value="1"/>
</dbReference>
<dbReference type="GO" id="GO:0005524">
    <property type="term" value="F:ATP binding"/>
    <property type="evidence" value="ECO:0007669"/>
    <property type="project" value="UniProtKB-KW"/>
</dbReference>
<name>A0A1C3KNW4_PLAOA</name>
<dbReference type="NCBIfam" id="NF003037">
    <property type="entry name" value="PRK03932.1"/>
    <property type="match status" value="1"/>
</dbReference>
<keyword evidence="3 10" id="KW-0436">Ligase</keyword>
<dbReference type="HAMAP" id="MF_00534">
    <property type="entry name" value="Asn_tRNA_synth"/>
    <property type="match status" value="1"/>
</dbReference>
<dbReference type="EC" id="6.1.1.22" evidence="2"/>
<evidence type="ECO:0000313" key="11">
    <source>
        <dbReference type="Proteomes" id="UP000243200"/>
    </source>
</evidence>
<keyword evidence="4" id="KW-0547">Nucleotide-binding</keyword>
<gene>
    <name evidence="10" type="primary">AsnRS</name>
    <name evidence="10" type="ORF">POWCR01_040014000</name>
</gene>
<dbReference type="Proteomes" id="UP000243200">
    <property type="component" value="Chromosome 4"/>
</dbReference>
<evidence type="ECO:0000256" key="2">
    <source>
        <dbReference type="ARBA" id="ARBA00012816"/>
    </source>
</evidence>
<keyword evidence="5" id="KW-0067">ATP-binding</keyword>
<dbReference type="PANTHER" id="PTHR22594:SF34">
    <property type="entry name" value="ASPARAGINE--TRNA LIGASE, MITOCHONDRIAL-RELATED"/>
    <property type="match status" value="1"/>
</dbReference>
<evidence type="ECO:0000256" key="1">
    <source>
        <dbReference type="ARBA" id="ARBA00008226"/>
    </source>
</evidence>
<dbReference type="PROSITE" id="PS50862">
    <property type="entry name" value="AA_TRNA_LIGASE_II"/>
    <property type="match status" value="1"/>
</dbReference>
<keyword evidence="7" id="KW-0030">Aminoacyl-tRNA synthetase</keyword>
<dbReference type="GO" id="GO:0003676">
    <property type="term" value="F:nucleic acid binding"/>
    <property type="evidence" value="ECO:0007669"/>
    <property type="project" value="InterPro"/>
</dbReference>
<dbReference type="InterPro" id="IPR002312">
    <property type="entry name" value="Asp/Asn-tRNA-synth_IIb"/>
</dbReference>
<dbReference type="InterPro" id="IPR045864">
    <property type="entry name" value="aa-tRNA-synth_II/BPL/LPL"/>
</dbReference>
<dbReference type="OrthoDB" id="1931232at2759"/>
<dbReference type="PRINTS" id="PR01042">
    <property type="entry name" value="TRNASYNTHASP"/>
</dbReference>
<evidence type="ECO:0000313" key="10">
    <source>
        <dbReference type="EMBL" id="SBT75673.1"/>
    </source>
</evidence>
<dbReference type="InterPro" id="IPR004522">
    <property type="entry name" value="Asn-tRNA-ligase"/>
</dbReference>
<dbReference type="CDD" id="cd04318">
    <property type="entry name" value="EcAsnRS_like_N"/>
    <property type="match status" value="1"/>
</dbReference>
<evidence type="ECO:0000256" key="7">
    <source>
        <dbReference type="ARBA" id="ARBA00023146"/>
    </source>
</evidence>
<evidence type="ECO:0000256" key="6">
    <source>
        <dbReference type="ARBA" id="ARBA00022917"/>
    </source>
</evidence>
<dbReference type="Pfam" id="PF01336">
    <property type="entry name" value="tRNA_anti-codon"/>
    <property type="match status" value="1"/>
</dbReference>
<dbReference type="Gene3D" id="3.30.930.10">
    <property type="entry name" value="Bira Bifunctional Protein, Domain 2"/>
    <property type="match status" value="1"/>
</dbReference>
<feature type="compositionally biased region" description="Low complexity" evidence="8">
    <location>
        <begin position="292"/>
        <end position="310"/>
    </location>
</feature>
<feature type="region of interest" description="Disordered" evidence="8">
    <location>
        <begin position="279"/>
        <end position="321"/>
    </location>
</feature>
<dbReference type="InterPro" id="IPR004364">
    <property type="entry name" value="Aa-tRNA-synt_II"/>
</dbReference>
<dbReference type="NCBIfam" id="TIGR00457">
    <property type="entry name" value="asnS"/>
    <property type="match status" value="1"/>
</dbReference>
<dbReference type="PANTHER" id="PTHR22594">
    <property type="entry name" value="ASPARTYL/LYSYL-TRNA SYNTHETASE"/>
    <property type="match status" value="1"/>
</dbReference>
<feature type="domain" description="Aminoacyl-transfer RNA synthetases class-II family profile" evidence="9">
    <location>
        <begin position="373"/>
        <end position="603"/>
    </location>
</feature>
<sequence>MSVEIDERILQKARDLQKANEAEIELKKLKPATEGLLKPHLKLLSISDRGCRGRVKICNVLNVPKSEEEFNNKEYFSKNIYIDEIITVCGWSKAVRKQGGGRFCFVNLNDGSCHLNLQVIVNSCINNYEKLLKCGAGCCFRFTGKLILSPEQYQEKKGLLKNNVELTLNDNNIHNFEIYGENLDPQKYPLAKKNHGKEFLREVAHLRPRSYFISSVIRIRNALAIATHLFFQSRGFLYIQTPLITTSDCEGGGEMFTVTTLLDESGTIASIPKVRAKLPKKDKREDKAAEVPAETSAKTPAETSAETSTETPEKAKTETVLNGSEAVTTSLGSSFSWNNYLVDYRKDFFAKQAFLTVSGQLSLENICSSMGDVYTFGPTFRAENSHTSRHLAEFWMIEPEIAFSDLYDNMELAESYIKYCIEYVLNNNFDDIYYFEENVEKGLIHRLKNILNEKFVKVTYTNVIDILRESSHRFDVPVEWGMDLQSEHERFLAEHIYKKPVIVYNYPKDLKAFYMKLNEDKKTVAAMDVLVPKIGEVIGGSQREDNLELLDKMITEKKLNMDSYWWYRQLRKFGSHPHSGFGLGFERLIMLVTGVDNIKDTIPFPRYHGHAEF</sequence>
<evidence type="ECO:0000256" key="8">
    <source>
        <dbReference type="SAM" id="MobiDB-lite"/>
    </source>
</evidence>
<dbReference type="AlphaFoldDB" id="A0A1C3KNW4"/>
<dbReference type="GO" id="GO:0004816">
    <property type="term" value="F:asparagine-tRNA ligase activity"/>
    <property type="evidence" value="ECO:0007669"/>
    <property type="project" value="UniProtKB-EC"/>
</dbReference>
<dbReference type="VEuPathDB" id="PlasmoDB:PocGH01_04018300"/>
<dbReference type="FunFam" id="3.30.930.10:FF:000016">
    <property type="entry name" value="Asparagine--tRNA ligase"/>
    <property type="match status" value="1"/>
</dbReference>
<dbReference type="EMBL" id="LT594508">
    <property type="protein sequence ID" value="SBT75673.1"/>
    <property type="molecule type" value="Genomic_DNA"/>
</dbReference>
<organism evidence="10 11">
    <name type="scientific">Plasmodium ovale</name>
    <name type="common">malaria parasite P. ovale</name>
    <dbReference type="NCBI Taxonomy" id="36330"/>
    <lineage>
        <taxon>Eukaryota</taxon>
        <taxon>Sar</taxon>
        <taxon>Alveolata</taxon>
        <taxon>Apicomplexa</taxon>
        <taxon>Aconoidasida</taxon>
        <taxon>Haemosporida</taxon>
        <taxon>Plasmodiidae</taxon>
        <taxon>Plasmodium</taxon>
        <taxon>Plasmodium (Plasmodium)</taxon>
    </lineage>
</organism>
<comment type="similarity">
    <text evidence="1">Belongs to the class-II aminoacyl-tRNA synthetase family.</text>
</comment>
<evidence type="ECO:0000256" key="3">
    <source>
        <dbReference type="ARBA" id="ARBA00022598"/>
    </source>
</evidence>
<dbReference type="GO" id="GO:0006421">
    <property type="term" value="P:asparaginyl-tRNA aminoacylation"/>
    <property type="evidence" value="ECO:0007669"/>
    <property type="project" value="InterPro"/>
</dbReference>
<evidence type="ECO:0000259" key="9">
    <source>
        <dbReference type="PROSITE" id="PS50862"/>
    </source>
</evidence>
<dbReference type="InterPro" id="IPR012340">
    <property type="entry name" value="NA-bd_OB-fold"/>
</dbReference>
<evidence type="ECO:0000256" key="5">
    <source>
        <dbReference type="ARBA" id="ARBA00022840"/>
    </source>
</evidence>
<evidence type="ECO:0000256" key="4">
    <source>
        <dbReference type="ARBA" id="ARBA00022741"/>
    </source>
</evidence>
<dbReference type="GO" id="GO:0005739">
    <property type="term" value="C:mitochondrion"/>
    <property type="evidence" value="ECO:0007669"/>
    <property type="project" value="TreeGrafter"/>
</dbReference>
<proteinExistence type="inferred from homology"/>
<reference evidence="10 11" key="1">
    <citation type="submission" date="2016-06" db="EMBL/GenBank/DDBJ databases">
        <authorList>
            <consortium name="Pathogen Informatics"/>
        </authorList>
    </citation>
    <scope>NUCLEOTIDE SEQUENCE [LARGE SCALE GENOMIC DNA]</scope>
    <source>
        <strain evidence="10">PowCR01</strain>
    </source>
</reference>
<dbReference type="InterPro" id="IPR006195">
    <property type="entry name" value="aa-tRNA-synth_II"/>
</dbReference>
<dbReference type="VEuPathDB" id="PlasmoDB:POWCR01_040014000"/>